<keyword evidence="3" id="KW-0732">Signal</keyword>
<feature type="domain" description="RagB/SusD" evidence="6">
    <location>
        <begin position="359"/>
        <end position="529"/>
    </location>
</feature>
<gene>
    <name evidence="8" type="ORF">U0035_10495</name>
</gene>
<dbReference type="EMBL" id="CP139960">
    <property type="protein sequence ID" value="WQD40576.1"/>
    <property type="molecule type" value="Genomic_DNA"/>
</dbReference>
<dbReference type="CDD" id="cd08977">
    <property type="entry name" value="SusD"/>
    <property type="match status" value="1"/>
</dbReference>
<evidence type="ECO:0000313" key="9">
    <source>
        <dbReference type="Proteomes" id="UP001325680"/>
    </source>
</evidence>
<dbReference type="Proteomes" id="UP001325680">
    <property type="component" value="Chromosome"/>
</dbReference>
<dbReference type="InterPro" id="IPR011990">
    <property type="entry name" value="TPR-like_helical_dom_sf"/>
</dbReference>
<evidence type="ECO:0000256" key="2">
    <source>
        <dbReference type="ARBA" id="ARBA00006275"/>
    </source>
</evidence>
<dbReference type="RefSeq" id="WP_114789755.1">
    <property type="nucleotide sequence ID" value="NZ_CP139960.1"/>
</dbReference>
<dbReference type="Pfam" id="PF07980">
    <property type="entry name" value="SusD_RagB"/>
    <property type="match status" value="1"/>
</dbReference>
<feature type="domain" description="SusD-like N-terminal" evidence="7">
    <location>
        <begin position="109"/>
        <end position="247"/>
    </location>
</feature>
<dbReference type="InterPro" id="IPR033985">
    <property type="entry name" value="SusD-like_N"/>
</dbReference>
<dbReference type="Gene3D" id="1.25.40.10">
    <property type="entry name" value="Tetratricopeptide repeat domain"/>
    <property type="match status" value="1"/>
</dbReference>
<reference evidence="8 9" key="1">
    <citation type="submission" date="2023-12" db="EMBL/GenBank/DDBJ databases">
        <title>Genome sequencing and assembly of bacterial species from a model synthetic community.</title>
        <authorList>
            <person name="Hogle S.L."/>
        </authorList>
    </citation>
    <scope>NUCLEOTIDE SEQUENCE [LARGE SCALE GENOMIC DNA]</scope>
    <source>
        <strain evidence="8 9">HAMBI_3031</strain>
    </source>
</reference>
<evidence type="ECO:0000259" key="7">
    <source>
        <dbReference type="Pfam" id="PF14322"/>
    </source>
</evidence>
<protein>
    <submittedName>
        <fullName evidence="8">RagB/SusD family nutrient uptake outer membrane protein</fullName>
    </submittedName>
</protein>
<accession>A0ABZ0WBL5</accession>
<keyword evidence="9" id="KW-1185">Reference proteome</keyword>
<keyword evidence="4" id="KW-0472">Membrane</keyword>
<evidence type="ECO:0000256" key="3">
    <source>
        <dbReference type="ARBA" id="ARBA00022729"/>
    </source>
</evidence>
<dbReference type="Gene3D" id="1.10.3780.10">
    <property type="entry name" value="SusD-like"/>
    <property type="match status" value="1"/>
</dbReference>
<dbReference type="InterPro" id="IPR012944">
    <property type="entry name" value="SusD_RagB_dom"/>
</dbReference>
<dbReference type="Pfam" id="PF14322">
    <property type="entry name" value="SusD-like_3"/>
    <property type="match status" value="1"/>
</dbReference>
<dbReference type="Gene3D" id="1.25.40.390">
    <property type="match status" value="1"/>
</dbReference>
<sequence>MKPLKIYRYLFIVIGAIFLGACHKDLDRFPTNDLTAEKVFKDLGGYTNTLAKLYVSFAVTGTNGRDIPQEIVSDEGNTGFLRQLWYLQCLTTDEAIWTWSGNTDPVGVQEMTWNASTQAVAGLYFRCYYIITQANNFIMESSDGKISERGFSGAAAETIKQYRAEARFLRAYSYSVLLDNFGAVPFTDETYVVGSGVSPKQLSKQELFSYIENELTAIEGELADPKTNELGRADKAAAWALLSRLYLNANVYTGTPKYSESIAAANKVINAGYSLHNDYTQLMLADNHTLTNEFIWTIRFDGTGTQSFSGTSFLVHAPSGITGEASGTNGSWNCSRITEDFVNKFTGTDVRGQFWTTGQTKAVTTLLGDPTAGYSSKKFRNLTRDGKPGPNTNANGDFVDVDFPVFRLAEIYLNYAEAVWRGGTGGDNSTALGYLRALAVRGRPGDAAASSAPALTENYLIDERGRELFWECQRRTDLIRFGMFTTSKYLWDWKGNVRNGTAVDNKYNIFPIPDVDRTSNPSIVQNTGY</sequence>
<name>A0ABZ0WBL5_9BACT</name>
<evidence type="ECO:0000259" key="6">
    <source>
        <dbReference type="Pfam" id="PF07980"/>
    </source>
</evidence>
<evidence type="ECO:0000256" key="1">
    <source>
        <dbReference type="ARBA" id="ARBA00004442"/>
    </source>
</evidence>
<evidence type="ECO:0000256" key="4">
    <source>
        <dbReference type="ARBA" id="ARBA00023136"/>
    </source>
</evidence>
<comment type="similarity">
    <text evidence="2">Belongs to the SusD family.</text>
</comment>
<evidence type="ECO:0000256" key="5">
    <source>
        <dbReference type="ARBA" id="ARBA00023237"/>
    </source>
</evidence>
<keyword evidence="5" id="KW-0998">Cell outer membrane</keyword>
<dbReference type="SUPFAM" id="SSF48452">
    <property type="entry name" value="TPR-like"/>
    <property type="match status" value="1"/>
</dbReference>
<evidence type="ECO:0000313" key="8">
    <source>
        <dbReference type="EMBL" id="WQD40576.1"/>
    </source>
</evidence>
<proteinExistence type="inferred from homology"/>
<organism evidence="8 9">
    <name type="scientific">Niabella yanshanensis</name>
    <dbReference type="NCBI Taxonomy" id="577386"/>
    <lineage>
        <taxon>Bacteria</taxon>
        <taxon>Pseudomonadati</taxon>
        <taxon>Bacteroidota</taxon>
        <taxon>Chitinophagia</taxon>
        <taxon>Chitinophagales</taxon>
        <taxon>Chitinophagaceae</taxon>
        <taxon>Niabella</taxon>
    </lineage>
</organism>
<dbReference type="PROSITE" id="PS51257">
    <property type="entry name" value="PROKAR_LIPOPROTEIN"/>
    <property type="match status" value="1"/>
</dbReference>
<comment type="subcellular location">
    <subcellularLocation>
        <location evidence="1">Cell outer membrane</location>
    </subcellularLocation>
</comment>